<dbReference type="Pfam" id="PF04397">
    <property type="entry name" value="LytTR"/>
    <property type="match status" value="1"/>
</dbReference>
<dbReference type="PANTHER" id="PTHR37299:SF2">
    <property type="entry name" value="HTH LYTTR-TYPE DOMAIN-CONTAINING PROTEIN"/>
    <property type="match status" value="1"/>
</dbReference>
<keyword evidence="2" id="KW-0805">Transcription regulation</keyword>
<keyword evidence="7" id="KW-1185">Reference proteome</keyword>
<dbReference type="SMART" id="SM00850">
    <property type="entry name" value="LytTR"/>
    <property type="match status" value="1"/>
</dbReference>
<organism evidence="6 7">
    <name type="scientific">Xylocopilactobacillus apicola</name>
    <dbReference type="NCBI Taxonomy" id="2932184"/>
    <lineage>
        <taxon>Bacteria</taxon>
        <taxon>Bacillati</taxon>
        <taxon>Bacillota</taxon>
        <taxon>Bacilli</taxon>
        <taxon>Lactobacillales</taxon>
        <taxon>Lactobacillaceae</taxon>
        <taxon>Xylocopilactobacillus</taxon>
    </lineage>
</organism>
<proteinExistence type="predicted"/>
<keyword evidence="3" id="KW-0238">DNA-binding</keyword>
<name>A0AAU9DHP1_9LACO</name>
<evidence type="ECO:0000259" key="5">
    <source>
        <dbReference type="PROSITE" id="PS50930"/>
    </source>
</evidence>
<dbReference type="InterPro" id="IPR046947">
    <property type="entry name" value="LytR-like"/>
</dbReference>
<dbReference type="AlphaFoldDB" id="A0AAU9DHP1"/>
<evidence type="ECO:0000256" key="3">
    <source>
        <dbReference type="ARBA" id="ARBA00023125"/>
    </source>
</evidence>
<keyword evidence="1" id="KW-0963">Cytoplasm</keyword>
<dbReference type="Proteomes" id="UP001321861">
    <property type="component" value="Chromosome"/>
</dbReference>
<evidence type="ECO:0000313" key="6">
    <source>
        <dbReference type="EMBL" id="BDR57826.1"/>
    </source>
</evidence>
<gene>
    <name evidence="6" type="ORF">XA3_02670</name>
</gene>
<evidence type="ECO:0000256" key="1">
    <source>
        <dbReference type="ARBA" id="ARBA00022490"/>
    </source>
</evidence>
<sequence>MLVKTEINEVYQEAFISVNAQKDSVELHVLADAIREFVNEQNLTGSGRGVQKIIPIYQIISVHTLGKHVVCETISGTFQLKERIYELRSLLSEKLFLQISSSEIVNISQIANFSLTKNGIYQVNFKNGKFTYASRRYMQKIKKEYFS</sequence>
<dbReference type="GO" id="GO:0003677">
    <property type="term" value="F:DNA binding"/>
    <property type="evidence" value="ECO:0007669"/>
    <property type="project" value="UniProtKB-KW"/>
</dbReference>
<dbReference type="KEGG" id="xap:XA3_02670"/>
<evidence type="ECO:0000313" key="7">
    <source>
        <dbReference type="Proteomes" id="UP001321861"/>
    </source>
</evidence>
<reference evidence="6 7" key="1">
    <citation type="journal article" date="2023" name="Microbiol. Spectr.">
        <title>Symbiosis of Carpenter Bees with Uncharacterized Lactic Acid Bacteria Showing NAD Auxotrophy.</title>
        <authorList>
            <person name="Kawasaki S."/>
            <person name="Ozawa K."/>
            <person name="Mori T."/>
            <person name="Yamamoto A."/>
            <person name="Ito M."/>
            <person name="Ohkuma M."/>
            <person name="Sakamoto M."/>
            <person name="Matsutani M."/>
        </authorList>
    </citation>
    <scope>NUCLEOTIDE SEQUENCE [LARGE SCALE GENOMIC DNA]</scope>
    <source>
        <strain evidence="6 7">XA3</strain>
    </source>
</reference>
<accession>A0AAU9DHP1</accession>
<dbReference type="InterPro" id="IPR007492">
    <property type="entry name" value="LytTR_DNA-bd_dom"/>
</dbReference>
<feature type="domain" description="HTH LytTR-type" evidence="5">
    <location>
        <begin position="43"/>
        <end position="147"/>
    </location>
</feature>
<dbReference type="RefSeq" id="WP_317635764.1">
    <property type="nucleotide sequence ID" value="NZ_AP026802.1"/>
</dbReference>
<dbReference type="EMBL" id="AP026802">
    <property type="protein sequence ID" value="BDR57826.1"/>
    <property type="molecule type" value="Genomic_DNA"/>
</dbReference>
<evidence type="ECO:0000256" key="2">
    <source>
        <dbReference type="ARBA" id="ARBA00023015"/>
    </source>
</evidence>
<protein>
    <submittedName>
        <fullName evidence="6">Transcriptional regulator</fullName>
    </submittedName>
</protein>
<dbReference type="GO" id="GO:0000156">
    <property type="term" value="F:phosphorelay response regulator activity"/>
    <property type="evidence" value="ECO:0007669"/>
    <property type="project" value="InterPro"/>
</dbReference>
<evidence type="ECO:0000256" key="4">
    <source>
        <dbReference type="ARBA" id="ARBA00023163"/>
    </source>
</evidence>
<dbReference type="PANTHER" id="PTHR37299">
    <property type="entry name" value="TRANSCRIPTIONAL REGULATOR-RELATED"/>
    <property type="match status" value="1"/>
</dbReference>
<dbReference type="PROSITE" id="PS50930">
    <property type="entry name" value="HTH_LYTTR"/>
    <property type="match status" value="1"/>
</dbReference>
<keyword evidence="4" id="KW-0804">Transcription</keyword>
<dbReference type="Gene3D" id="2.40.50.1020">
    <property type="entry name" value="LytTr DNA-binding domain"/>
    <property type="match status" value="1"/>
</dbReference>